<accession>A0AAE3KBC1</accession>
<dbReference type="Proteomes" id="UP001205843">
    <property type="component" value="Unassembled WGS sequence"/>
</dbReference>
<evidence type="ECO:0000313" key="2">
    <source>
        <dbReference type="Proteomes" id="UP001205843"/>
    </source>
</evidence>
<evidence type="ECO:0000313" key="1">
    <source>
        <dbReference type="EMBL" id="MCP1675335.1"/>
    </source>
</evidence>
<reference evidence="1" key="1">
    <citation type="submission" date="2022-03" db="EMBL/GenBank/DDBJ databases">
        <title>Genomic Encyclopedia of Type Strains, Phase III (KMG-III): the genomes of soil and plant-associated and newly described type strains.</title>
        <authorList>
            <person name="Whitman W."/>
        </authorList>
    </citation>
    <scope>NUCLEOTIDE SEQUENCE</scope>
    <source>
        <strain evidence="1">ANL 6-2</strain>
    </source>
</reference>
<comment type="caution">
    <text evidence="1">The sequence shown here is derived from an EMBL/GenBank/DDBJ whole genome shotgun (WGS) entry which is preliminary data.</text>
</comment>
<keyword evidence="2" id="KW-1185">Reference proteome</keyword>
<proteinExistence type="predicted"/>
<sequence length="66" mass="7709">MDSQHLFDNWLRFARTLDWSPHRRDSSCQLAFAGLREAADQARQTRLKRLPWTGAPQVESEARLGR</sequence>
<dbReference type="EMBL" id="JALJXV010000005">
    <property type="protein sequence ID" value="MCP1675335.1"/>
    <property type="molecule type" value="Genomic_DNA"/>
</dbReference>
<organism evidence="1 2">
    <name type="scientific">Natronocella acetinitrilica</name>
    <dbReference type="NCBI Taxonomy" id="414046"/>
    <lineage>
        <taxon>Bacteria</taxon>
        <taxon>Pseudomonadati</taxon>
        <taxon>Pseudomonadota</taxon>
        <taxon>Gammaproteobacteria</taxon>
        <taxon>Chromatiales</taxon>
        <taxon>Ectothiorhodospiraceae</taxon>
        <taxon>Natronocella</taxon>
    </lineage>
</organism>
<dbReference type="AlphaFoldDB" id="A0AAE3KBC1"/>
<protein>
    <submittedName>
        <fullName evidence="1">Uncharacterized protein</fullName>
    </submittedName>
</protein>
<name>A0AAE3KBC1_9GAMM</name>
<dbReference type="RefSeq" id="WP_253478636.1">
    <property type="nucleotide sequence ID" value="NZ_JALJXV010000005.1"/>
</dbReference>
<gene>
    <name evidence="1" type="ORF">J2T57_002483</name>
</gene>